<sequence length="621" mass="65616">MRIAPARHIALQKSAEFRRRIHRLHPQALPPRQRAVVIAVGATALIDMAVIALRMLGWVHFDVMSESAANAVCGVLLFCGAVLAAAVMAGAARSPAAANGLAERLVRVGTRALPATGLLMLTICVAFIDDGLRTRTDSVWPLTRAAMWAFLGIAAVYVCRITRTPLDRVIDTERALSVILPGLLVVAAIALPMTAGLSPWYVTVMLVPAFSVLANIGIPAVAGISVALTINALEVTRDRGTWVSDVIGARKPLVLWLVAAKSVLLIASWFIYRAFTTDPVATLSIPDLLSALIAAAIAVVLLVINGRISIALPRHEAASRYSGVILGGALAVGFGSAMLLGSVAAQMVTRPWTLAGVCFLLALCLPTRRIRHPGGIAFAYLGIAVVGFLLAVVFAARPVPTSTRFDADARMDAILTAGETLAVVALAAATVWIIVASIRARRFGWLVYLGTVVVWIVVQSVSRATGFSEIWTFDVMLTGLLGVATVLLLLGLQRSIDGFEIVVVLVGTTLLIEVPMMAQFLPDRIAVPLAVIGVLSPGVALVGKALADMTEPAAQRRAVLQLATTALVYSLLSAGVWVNDLDVTQFTDLITAFATSALAIPILLLLIAAHQRQTAPSDVRD</sequence>
<feature type="transmembrane region" description="Helical" evidence="1">
    <location>
        <begin position="284"/>
        <end position="304"/>
    </location>
</feature>
<dbReference type="Proteomes" id="UP001140272">
    <property type="component" value="Unassembled WGS sequence"/>
</dbReference>
<gene>
    <name evidence="2" type="ORF">H7H73_22430</name>
    <name evidence="3" type="ORF">MJO55_03760</name>
</gene>
<feature type="transmembrane region" description="Helical" evidence="1">
    <location>
        <begin position="35"/>
        <end position="56"/>
    </location>
</feature>
<evidence type="ECO:0000313" key="4">
    <source>
        <dbReference type="Proteomes" id="UP001055159"/>
    </source>
</evidence>
<feature type="transmembrane region" description="Helical" evidence="1">
    <location>
        <begin position="253"/>
        <end position="272"/>
    </location>
</feature>
<feature type="transmembrane region" description="Helical" evidence="1">
    <location>
        <begin position="445"/>
        <end position="464"/>
    </location>
</feature>
<feature type="transmembrane region" description="Helical" evidence="1">
    <location>
        <begin position="178"/>
        <end position="202"/>
    </location>
</feature>
<evidence type="ECO:0000256" key="1">
    <source>
        <dbReference type="SAM" id="Phobius"/>
    </source>
</evidence>
<organism evidence="2 5">
    <name type="scientific">Mycolicibacterium rufum</name>
    <dbReference type="NCBI Taxonomy" id="318424"/>
    <lineage>
        <taxon>Bacteria</taxon>
        <taxon>Bacillati</taxon>
        <taxon>Actinomycetota</taxon>
        <taxon>Actinomycetes</taxon>
        <taxon>Mycobacteriales</taxon>
        <taxon>Mycobacteriaceae</taxon>
        <taxon>Mycolicibacterium</taxon>
    </lineage>
</organism>
<dbReference type="EMBL" id="CP092427">
    <property type="protein sequence ID" value="ULP37565.1"/>
    <property type="molecule type" value="Genomic_DNA"/>
</dbReference>
<feature type="transmembrane region" description="Helical" evidence="1">
    <location>
        <begin position="349"/>
        <end position="365"/>
    </location>
</feature>
<dbReference type="AlphaFoldDB" id="A0A9X2Y2L5"/>
<dbReference type="EMBL" id="JACKRN010000740">
    <property type="protein sequence ID" value="MCV7072707.1"/>
    <property type="molecule type" value="Genomic_DNA"/>
</dbReference>
<feature type="transmembrane region" description="Helical" evidence="1">
    <location>
        <begin position="112"/>
        <end position="128"/>
    </location>
</feature>
<keyword evidence="1" id="KW-0472">Membrane</keyword>
<proteinExistence type="predicted"/>
<dbReference type="RefSeq" id="WP_239735696.1">
    <property type="nucleotide sequence ID" value="NZ_CP092427.2"/>
</dbReference>
<evidence type="ECO:0000313" key="2">
    <source>
        <dbReference type="EMBL" id="MCV7072707.1"/>
    </source>
</evidence>
<reference evidence="2" key="1">
    <citation type="submission" date="2020-07" db="EMBL/GenBank/DDBJ databases">
        <authorList>
            <person name="Pettersson B.M.F."/>
            <person name="Behra P.R.K."/>
            <person name="Ramesh M."/>
            <person name="Das S."/>
            <person name="Dasgupta S."/>
            <person name="Kirsebom L.A."/>
        </authorList>
    </citation>
    <scope>NUCLEOTIDE SEQUENCE</scope>
    <source>
        <strain evidence="2">DSM 45406</strain>
    </source>
</reference>
<evidence type="ECO:0000313" key="5">
    <source>
        <dbReference type="Proteomes" id="UP001140272"/>
    </source>
</evidence>
<feature type="transmembrane region" description="Helical" evidence="1">
    <location>
        <begin position="525"/>
        <end position="547"/>
    </location>
</feature>
<feature type="transmembrane region" description="Helical" evidence="1">
    <location>
        <begin position="470"/>
        <end position="492"/>
    </location>
</feature>
<feature type="transmembrane region" description="Helical" evidence="1">
    <location>
        <begin position="590"/>
        <end position="609"/>
    </location>
</feature>
<keyword evidence="4" id="KW-1185">Reference proteome</keyword>
<evidence type="ECO:0000313" key="3">
    <source>
        <dbReference type="EMBL" id="ULP37565.1"/>
    </source>
</evidence>
<keyword evidence="1" id="KW-1133">Transmembrane helix</keyword>
<feature type="transmembrane region" description="Helical" evidence="1">
    <location>
        <begin position="559"/>
        <end position="578"/>
    </location>
</feature>
<reference evidence="3" key="3">
    <citation type="submission" date="2022-08" db="EMBL/GenBank/DDBJ databases">
        <title>Whole genome sequencing of non-tuberculosis mycobacteria type-strains.</title>
        <authorList>
            <person name="Igarashi Y."/>
            <person name="Osugi A."/>
            <person name="Mitarai S."/>
        </authorList>
    </citation>
    <scope>NUCLEOTIDE SEQUENCE</scope>
    <source>
        <strain evidence="3">JCM 16372</strain>
    </source>
</reference>
<keyword evidence="1" id="KW-0812">Transmembrane</keyword>
<reference evidence="2" key="2">
    <citation type="journal article" date="2022" name="BMC Genomics">
        <title>Comparative genome analysis of mycobacteria focusing on tRNA and non-coding RNA.</title>
        <authorList>
            <person name="Behra P.R.K."/>
            <person name="Pettersson B.M.F."/>
            <person name="Ramesh M."/>
            <person name="Das S."/>
            <person name="Dasgupta S."/>
            <person name="Kirsebom L.A."/>
        </authorList>
    </citation>
    <scope>NUCLEOTIDE SEQUENCE</scope>
    <source>
        <strain evidence="2">DSM 45406</strain>
    </source>
</reference>
<dbReference type="Proteomes" id="UP001055159">
    <property type="component" value="Chromosome"/>
</dbReference>
<feature type="transmembrane region" description="Helical" evidence="1">
    <location>
        <begin position="499"/>
        <end position="519"/>
    </location>
</feature>
<accession>A0A9X2Y2L5</accession>
<feature type="transmembrane region" description="Helical" evidence="1">
    <location>
        <begin position="377"/>
        <end position="396"/>
    </location>
</feature>
<feature type="transmembrane region" description="Helical" evidence="1">
    <location>
        <begin position="140"/>
        <end position="158"/>
    </location>
</feature>
<feature type="transmembrane region" description="Helical" evidence="1">
    <location>
        <begin position="208"/>
        <end position="233"/>
    </location>
</feature>
<feature type="transmembrane region" description="Helical" evidence="1">
    <location>
        <begin position="416"/>
        <end position="438"/>
    </location>
</feature>
<name>A0A9X2Y2L5_9MYCO</name>
<protein>
    <submittedName>
        <fullName evidence="2">Uncharacterized protein</fullName>
    </submittedName>
</protein>
<feature type="transmembrane region" description="Helical" evidence="1">
    <location>
        <begin position="68"/>
        <end position="91"/>
    </location>
</feature>
<feature type="transmembrane region" description="Helical" evidence="1">
    <location>
        <begin position="324"/>
        <end position="343"/>
    </location>
</feature>